<keyword evidence="2" id="KW-1185">Reference proteome</keyword>
<dbReference type="AlphaFoldDB" id="A0A1X6NZZ0"/>
<dbReference type="EMBL" id="KV918963">
    <property type="protein sequence ID" value="OSX74095.1"/>
    <property type="molecule type" value="Genomic_DNA"/>
</dbReference>
<protein>
    <submittedName>
        <fullName evidence="1">Uncharacterized protein</fullName>
    </submittedName>
</protein>
<organism evidence="1 2">
    <name type="scientific">Porphyra umbilicalis</name>
    <name type="common">Purple laver</name>
    <name type="synonym">Red alga</name>
    <dbReference type="NCBI Taxonomy" id="2786"/>
    <lineage>
        <taxon>Eukaryota</taxon>
        <taxon>Rhodophyta</taxon>
        <taxon>Bangiophyceae</taxon>
        <taxon>Bangiales</taxon>
        <taxon>Bangiaceae</taxon>
        <taxon>Porphyra</taxon>
    </lineage>
</organism>
<feature type="non-terminal residue" evidence="1">
    <location>
        <position position="161"/>
    </location>
</feature>
<name>A0A1X6NZZ0_PORUM</name>
<evidence type="ECO:0000313" key="1">
    <source>
        <dbReference type="EMBL" id="OSX74095.1"/>
    </source>
</evidence>
<sequence>MGKGPVVDPNELSGVALTLAVRREVTARTLALLSNPEDADDGYLCNDDARMIYFACIMAVAPASSELAEVLARETAVVNARLRPAGAEKKMTTARTTNILGQCALARSTAHHGLSTWIWGMRTSLVVYDTTELDYDGSDSDEHTRAIGLLWLKGRRFLNTK</sequence>
<reference evidence="1 2" key="1">
    <citation type="submission" date="2017-03" db="EMBL/GenBank/DDBJ databases">
        <title>WGS assembly of Porphyra umbilicalis.</title>
        <authorList>
            <person name="Brawley S.H."/>
            <person name="Blouin N.A."/>
            <person name="Ficko-Blean E."/>
            <person name="Wheeler G.L."/>
            <person name="Lohr M."/>
            <person name="Goodson H.V."/>
            <person name="Jenkins J.W."/>
            <person name="Blaby-Haas C.E."/>
            <person name="Helliwell K.E."/>
            <person name="Chan C."/>
            <person name="Marriage T."/>
            <person name="Bhattacharya D."/>
            <person name="Klein A.S."/>
            <person name="Badis Y."/>
            <person name="Brodie J."/>
            <person name="Cao Y."/>
            <person name="Collen J."/>
            <person name="Dittami S.M."/>
            <person name="Gachon C.M."/>
            <person name="Green B.R."/>
            <person name="Karpowicz S."/>
            <person name="Kim J.W."/>
            <person name="Kudahl U."/>
            <person name="Lin S."/>
            <person name="Michel G."/>
            <person name="Mittag M."/>
            <person name="Olson B.J."/>
            <person name="Pangilinan J."/>
            <person name="Peng Y."/>
            <person name="Qiu H."/>
            <person name="Shu S."/>
            <person name="Singer J.T."/>
            <person name="Smith A.G."/>
            <person name="Sprecher B.N."/>
            <person name="Wagner V."/>
            <person name="Wang W."/>
            <person name="Wang Z.-Y."/>
            <person name="Yan J."/>
            <person name="Yarish C."/>
            <person name="Zoeuner-Riek S."/>
            <person name="Zhuang Y."/>
            <person name="Zou Y."/>
            <person name="Lindquist E.A."/>
            <person name="Grimwood J."/>
            <person name="Barry K."/>
            <person name="Rokhsar D.S."/>
            <person name="Schmutz J."/>
            <person name="Stiller J.W."/>
            <person name="Grossman A.R."/>
            <person name="Prochnik S.E."/>
        </authorList>
    </citation>
    <scope>NUCLEOTIDE SEQUENCE [LARGE SCALE GENOMIC DNA]</scope>
    <source>
        <strain evidence="1">4086291</strain>
    </source>
</reference>
<gene>
    <name evidence="1" type="ORF">BU14_0308s0012</name>
</gene>
<evidence type="ECO:0000313" key="2">
    <source>
        <dbReference type="Proteomes" id="UP000218209"/>
    </source>
</evidence>
<proteinExistence type="predicted"/>
<dbReference type="Proteomes" id="UP000218209">
    <property type="component" value="Unassembled WGS sequence"/>
</dbReference>
<accession>A0A1X6NZZ0</accession>